<evidence type="ECO:0000313" key="3">
    <source>
        <dbReference type="Proteomes" id="UP000245119"/>
    </source>
</evidence>
<evidence type="ECO:0000313" key="2">
    <source>
        <dbReference type="EMBL" id="PVD29788.1"/>
    </source>
</evidence>
<reference evidence="2 3" key="1">
    <citation type="submission" date="2018-04" db="EMBL/GenBank/DDBJ databases">
        <title>The genome of golden apple snail Pomacea canaliculata provides insight into stress tolerance and invasive adaptation.</title>
        <authorList>
            <person name="Liu C."/>
            <person name="Liu B."/>
            <person name="Ren Y."/>
            <person name="Zhang Y."/>
            <person name="Wang H."/>
            <person name="Li S."/>
            <person name="Jiang F."/>
            <person name="Yin L."/>
            <person name="Zhang G."/>
            <person name="Qian W."/>
            <person name="Fan W."/>
        </authorList>
    </citation>
    <scope>NUCLEOTIDE SEQUENCE [LARGE SCALE GENOMIC DNA]</scope>
    <source>
        <strain evidence="2">SZHN2017</strain>
        <tissue evidence="2">Muscle</tissue>
    </source>
</reference>
<accession>A0A2T7P8P3</accession>
<evidence type="ECO:0000256" key="1">
    <source>
        <dbReference type="SAM" id="MobiDB-lite"/>
    </source>
</evidence>
<protein>
    <submittedName>
        <fullName evidence="2">Uncharacterized protein</fullName>
    </submittedName>
</protein>
<gene>
    <name evidence="2" type="ORF">C0Q70_09045</name>
</gene>
<comment type="caution">
    <text evidence="2">The sequence shown here is derived from an EMBL/GenBank/DDBJ whole genome shotgun (WGS) entry which is preliminary data.</text>
</comment>
<feature type="region of interest" description="Disordered" evidence="1">
    <location>
        <begin position="1"/>
        <end position="39"/>
    </location>
</feature>
<name>A0A2T7P8P3_POMCA</name>
<organism evidence="2 3">
    <name type="scientific">Pomacea canaliculata</name>
    <name type="common">Golden apple snail</name>
    <dbReference type="NCBI Taxonomy" id="400727"/>
    <lineage>
        <taxon>Eukaryota</taxon>
        <taxon>Metazoa</taxon>
        <taxon>Spiralia</taxon>
        <taxon>Lophotrochozoa</taxon>
        <taxon>Mollusca</taxon>
        <taxon>Gastropoda</taxon>
        <taxon>Caenogastropoda</taxon>
        <taxon>Architaenioglossa</taxon>
        <taxon>Ampullarioidea</taxon>
        <taxon>Ampullariidae</taxon>
        <taxon>Pomacea</taxon>
    </lineage>
</organism>
<dbReference type="Proteomes" id="UP000245119">
    <property type="component" value="Linkage Group LG5"/>
</dbReference>
<proteinExistence type="predicted"/>
<dbReference type="EMBL" id="PZQS01000005">
    <property type="protein sequence ID" value="PVD29788.1"/>
    <property type="molecule type" value="Genomic_DNA"/>
</dbReference>
<sequence length="116" mass="13006">MATTFESKGLAEHAESNGLVEHAESNGLVEHADKTTSEDNTVTIINTSWRRMVYRIGDNPPLKLLLLFTLQILVSLPDAYPTQSSEFESAEGVSHERHEFRFFKNFINPPPSSTKS</sequence>
<dbReference type="AlphaFoldDB" id="A0A2T7P8P3"/>
<keyword evidence="3" id="KW-1185">Reference proteome</keyword>